<keyword evidence="1" id="KW-1188">Viral release from host cell</keyword>
<dbReference type="RefSeq" id="WP_109347873.1">
    <property type="nucleotide sequence ID" value="NZ_CP029343.1"/>
</dbReference>
<dbReference type="OrthoDB" id="8227562at2"/>
<gene>
    <name evidence="3" type="ORF">DIR46_02285</name>
</gene>
<dbReference type="AlphaFoldDB" id="A0A2S2DQC0"/>
<dbReference type="InterPro" id="IPR005335">
    <property type="entry name" value="Terminase_ssu"/>
</dbReference>
<dbReference type="PANTHER" id="PTHR41328:SF2">
    <property type="entry name" value="TERMINASE SMALL SUBUNIT"/>
    <property type="match status" value="1"/>
</dbReference>
<keyword evidence="2" id="KW-0231">Viral genome packaging</keyword>
<dbReference type="InterPro" id="IPR038713">
    <property type="entry name" value="Terminase_Gp1_N_sf"/>
</dbReference>
<dbReference type="Gene3D" id="1.10.10.1400">
    <property type="entry name" value="Terminase, small subunit, N-terminal DNA-binding domain, HTH motif"/>
    <property type="match status" value="1"/>
</dbReference>
<dbReference type="PANTHER" id="PTHR41328">
    <property type="entry name" value="TERMINASE SMALL SUBUNIT-RELATED"/>
    <property type="match status" value="1"/>
</dbReference>
<organism evidence="3 4">
    <name type="scientific">Massilia oculi</name>
    <dbReference type="NCBI Taxonomy" id="945844"/>
    <lineage>
        <taxon>Bacteria</taxon>
        <taxon>Pseudomonadati</taxon>
        <taxon>Pseudomonadota</taxon>
        <taxon>Betaproteobacteria</taxon>
        <taxon>Burkholderiales</taxon>
        <taxon>Oxalobacteraceae</taxon>
        <taxon>Telluria group</taxon>
        <taxon>Massilia</taxon>
    </lineage>
</organism>
<name>A0A2S2DQC0_9BURK</name>
<dbReference type="EMBL" id="CP029343">
    <property type="protein sequence ID" value="AWL07590.1"/>
    <property type="molecule type" value="Genomic_DNA"/>
</dbReference>
<protein>
    <submittedName>
        <fullName evidence="3">Terminase small subunit</fullName>
    </submittedName>
</protein>
<dbReference type="KEGG" id="mtim:DIR46_02285"/>
<keyword evidence="4" id="KW-1185">Reference proteome</keyword>
<dbReference type="GO" id="GO:0051276">
    <property type="term" value="P:chromosome organization"/>
    <property type="evidence" value="ECO:0007669"/>
    <property type="project" value="InterPro"/>
</dbReference>
<sequence>MSLTDKQQRFVAEYLIDLNATQAAIRAGYSAKTANEQGSRLLANVSVAAAIQAAMNQRTERTQVDADYVLRTIVDTIERCKQAEPVRDRDGEATGEYKFDASAVLKGAELLGKHLKMFTDKTELTGANGTGLFTGIKVEFVKPNGNS</sequence>
<dbReference type="Pfam" id="PF03592">
    <property type="entry name" value="Terminase_2"/>
    <property type="match status" value="1"/>
</dbReference>
<evidence type="ECO:0000256" key="2">
    <source>
        <dbReference type="ARBA" id="ARBA00023219"/>
    </source>
</evidence>
<evidence type="ECO:0000256" key="1">
    <source>
        <dbReference type="ARBA" id="ARBA00022612"/>
    </source>
</evidence>
<evidence type="ECO:0000313" key="3">
    <source>
        <dbReference type="EMBL" id="AWL07590.1"/>
    </source>
</evidence>
<reference evidence="3 4" key="1">
    <citation type="submission" date="2018-05" db="EMBL/GenBank/DDBJ databases">
        <title>Complete genome sequence of Massilia oculi sp. nov. CCUG 43427T (=DSM 26321T), the type strain of M. oculi, and comparison with genome sequences of other Massilia strains.</title>
        <authorList>
            <person name="Zhu B."/>
        </authorList>
    </citation>
    <scope>NUCLEOTIDE SEQUENCE [LARGE SCALE GENOMIC DNA]</scope>
    <source>
        <strain evidence="3 4">CCUG 43427</strain>
    </source>
</reference>
<proteinExistence type="predicted"/>
<evidence type="ECO:0000313" key="4">
    <source>
        <dbReference type="Proteomes" id="UP000245820"/>
    </source>
</evidence>
<accession>A0A2S2DQC0</accession>
<dbReference type="InterPro" id="IPR052404">
    <property type="entry name" value="SPP1-like_terminase"/>
</dbReference>
<dbReference type="Proteomes" id="UP000245820">
    <property type="component" value="Chromosome"/>
</dbReference>